<gene>
    <name evidence="2" type="ORF">MNBD_GAMMA06-545</name>
</gene>
<reference evidence="2" key="1">
    <citation type="submission" date="2018-06" db="EMBL/GenBank/DDBJ databases">
        <authorList>
            <person name="Zhirakovskaya E."/>
        </authorList>
    </citation>
    <scope>NUCLEOTIDE SEQUENCE</scope>
</reference>
<proteinExistence type="inferred from homology"/>
<dbReference type="SUPFAM" id="SSF55718">
    <property type="entry name" value="SCP-like"/>
    <property type="match status" value="1"/>
</dbReference>
<dbReference type="GO" id="GO:0006744">
    <property type="term" value="P:ubiquinone biosynthetic process"/>
    <property type="evidence" value="ECO:0007669"/>
    <property type="project" value="InterPro"/>
</dbReference>
<name>A0A3B0WFP6_9ZZZZ</name>
<feature type="domain" description="SCP2" evidence="1">
    <location>
        <begin position="8"/>
        <end position="105"/>
    </location>
</feature>
<sequence length="193" mass="21536">MLIIETAINRYLALDPEMLDKLAQFDGKVIKLVMTGIDKIFYMLPNASGIQVLTDYDGTPDTVLCGSPVSLFKMGLVSNTANMLLKGEVEISGDTRLGHQFKNIFSQMDIDWSEPLANLVGDGIAYQIQQSANKFSRWGKQSAASVSSSVSEYLQEESRDVVTDTELNIFYEEVDQLRNNVDRLQAKIKNLES</sequence>
<keyword evidence="2" id="KW-0830">Ubiquinone</keyword>
<dbReference type="PANTHER" id="PTHR38693:SF1">
    <property type="entry name" value="UBIQUINONE BIOSYNTHESIS ACCESSORY FACTOR UBIJ"/>
    <property type="match status" value="1"/>
</dbReference>
<dbReference type="AlphaFoldDB" id="A0A3B0WFP6"/>
<dbReference type="InterPro" id="IPR036527">
    <property type="entry name" value="SCP2_sterol-bd_dom_sf"/>
</dbReference>
<dbReference type="PANTHER" id="PTHR38693">
    <property type="entry name" value="UBIQUINONE BIOSYNTHESIS PROTEIN UBIJ"/>
    <property type="match status" value="1"/>
</dbReference>
<dbReference type="InterPro" id="IPR003033">
    <property type="entry name" value="SCP2_sterol-bd_dom"/>
</dbReference>
<dbReference type="Pfam" id="PF02036">
    <property type="entry name" value="SCP2"/>
    <property type="match status" value="1"/>
</dbReference>
<evidence type="ECO:0000313" key="2">
    <source>
        <dbReference type="EMBL" id="VAW54685.1"/>
    </source>
</evidence>
<dbReference type="HAMAP" id="MF_02215">
    <property type="entry name" value="UbiJ"/>
    <property type="match status" value="1"/>
</dbReference>
<evidence type="ECO:0000259" key="1">
    <source>
        <dbReference type="Pfam" id="PF02036"/>
    </source>
</evidence>
<dbReference type="InterPro" id="IPR038989">
    <property type="entry name" value="UbiJ"/>
</dbReference>
<accession>A0A3B0WFP6</accession>
<dbReference type="EMBL" id="UOFD01000079">
    <property type="protein sequence ID" value="VAW54685.1"/>
    <property type="molecule type" value="Genomic_DNA"/>
</dbReference>
<protein>
    <submittedName>
        <fullName evidence="2">Protein YigP (COG3165) clustered with ubiquinone biosynthetic genes</fullName>
    </submittedName>
</protein>
<organism evidence="2">
    <name type="scientific">hydrothermal vent metagenome</name>
    <dbReference type="NCBI Taxonomy" id="652676"/>
    <lineage>
        <taxon>unclassified sequences</taxon>
        <taxon>metagenomes</taxon>
        <taxon>ecological metagenomes</taxon>
    </lineage>
</organism>